<dbReference type="Proteomes" id="UP000001122">
    <property type="component" value="Chromosome"/>
</dbReference>
<evidence type="ECO:0000313" key="2">
    <source>
        <dbReference type="EMBL" id="ABV18332.1"/>
    </source>
</evidence>
<dbReference type="Pfam" id="PF26079">
    <property type="entry name" value="Baseplate_J_C"/>
    <property type="match status" value="1"/>
</dbReference>
<organism evidence="2 3">
    <name type="scientific">Escherichia coli O139:H28 (strain E24377A / ETEC)</name>
    <dbReference type="NCBI Taxonomy" id="331111"/>
    <lineage>
        <taxon>Bacteria</taxon>
        <taxon>Pseudomonadati</taxon>
        <taxon>Pseudomonadota</taxon>
        <taxon>Gammaproteobacteria</taxon>
        <taxon>Enterobacterales</taxon>
        <taxon>Enterobacteriaceae</taxon>
        <taxon>Escherichia</taxon>
    </lineage>
</organism>
<name>A7ZL68_ECO24</name>
<accession>A7ZL68</accession>
<gene>
    <name evidence="2" type="ordered locus">EcE24377A_1449</name>
</gene>
<sequence>MESAISEVLYNVGEPDGSGVIHLSDLWYAIADTEGTDGFILVSPDSNITLSQGELPVTGTITWAT</sequence>
<dbReference type="AlphaFoldDB" id="A7ZL68"/>
<protein>
    <submittedName>
        <fullName evidence="2">Putative phage protein</fullName>
    </submittedName>
</protein>
<proteinExistence type="predicted"/>
<dbReference type="KEGG" id="ecw:EcE24377A_1449"/>
<reference evidence="3" key="1">
    <citation type="journal article" date="2008" name="J. Bacteriol.">
        <title>The pangenome structure of Escherichia coli: comparative genomic analysis of E. coli commensal and pathogenic isolates.</title>
        <authorList>
            <person name="Rasko D.A."/>
            <person name="Rosovitz M.J."/>
            <person name="Myers G.S."/>
            <person name="Mongodin E.F."/>
            <person name="Fricke W.F."/>
            <person name="Gajer P."/>
            <person name="Crabtree J."/>
            <person name="Sebaihia M."/>
            <person name="Thomson N.R."/>
            <person name="Chaudhuri R."/>
            <person name="Henderson I.R."/>
            <person name="Sperandio V."/>
            <person name="Ravel J."/>
        </authorList>
    </citation>
    <scope>NUCLEOTIDE SEQUENCE [LARGE SCALE GENOMIC DNA]</scope>
    <source>
        <strain evidence="3">E24377A / ETEC</strain>
    </source>
</reference>
<dbReference type="RefSeq" id="WP_000443155.1">
    <property type="nucleotide sequence ID" value="NC_009801.1"/>
</dbReference>
<evidence type="ECO:0000313" key="3">
    <source>
        <dbReference type="Proteomes" id="UP000001122"/>
    </source>
</evidence>
<dbReference type="InterPro" id="IPR058530">
    <property type="entry name" value="Baseplate_J-like_C"/>
</dbReference>
<dbReference type="EMBL" id="CP000800">
    <property type="protein sequence ID" value="ABV18332.1"/>
    <property type="molecule type" value="Genomic_DNA"/>
</dbReference>
<keyword evidence="3" id="KW-1185">Reference proteome</keyword>
<feature type="domain" description="Baseplate J-like C-terminal" evidence="1">
    <location>
        <begin position="2"/>
        <end position="63"/>
    </location>
</feature>
<dbReference type="HOGENOM" id="CLU_2842792_0_0_6"/>
<evidence type="ECO:0000259" key="1">
    <source>
        <dbReference type="Pfam" id="PF26079"/>
    </source>
</evidence>